<sequence length="238" mass="26803">MKIAVISDIHSNIVALNAVLDSIKSNSCEEIICLGDLVGYGPHPNEVIEKISQLGISTIMGNYDEAVGFYLPYCGCHLDSKVKLLQSQNSLRWTEENTKEENKIILRQLPEQLECNFNGKVISAYHGSPSSITEYIYDNQQDRLQEVIEELNTDILLLGHTHLPFIKWIGNKLIINPGSVGKPKDGDNRASYVLLELNEKVNIEIIRVSYDIDKVIEDMSKTSLLKEFGEMLRLGKIL</sequence>
<dbReference type="InterPro" id="IPR029052">
    <property type="entry name" value="Metallo-depent_PP-like"/>
</dbReference>
<dbReference type="Proteomes" id="UP000000269">
    <property type="component" value="Chromosome"/>
</dbReference>
<dbReference type="Pfam" id="PF12850">
    <property type="entry name" value="Metallophos_2"/>
    <property type="match status" value="1"/>
</dbReference>
<dbReference type="eggNOG" id="COG0639">
    <property type="taxonomic scope" value="Bacteria"/>
</dbReference>
<protein>
    <recommendedName>
        <fullName evidence="2">Phosphoesterase</fullName>
        <ecNumber evidence="2">3.1.4.-</ecNumber>
    </recommendedName>
</protein>
<dbReference type="HOGENOM" id="CLU_074761_0_1_9"/>
<dbReference type="GO" id="GO:0005737">
    <property type="term" value="C:cytoplasm"/>
    <property type="evidence" value="ECO:0007669"/>
    <property type="project" value="TreeGrafter"/>
</dbReference>
<dbReference type="InterPro" id="IPR000979">
    <property type="entry name" value="Phosphodiesterase_MJ0936/Vps29"/>
</dbReference>
<dbReference type="GO" id="GO:0016791">
    <property type="term" value="F:phosphatase activity"/>
    <property type="evidence" value="ECO:0007669"/>
    <property type="project" value="TreeGrafter"/>
</dbReference>
<keyword evidence="5" id="KW-1185">Reference proteome</keyword>
<dbReference type="PANTHER" id="PTHR42850">
    <property type="entry name" value="METALLOPHOSPHOESTERASE"/>
    <property type="match status" value="1"/>
</dbReference>
<dbReference type="PIRSF" id="PIRSF000883">
    <property type="entry name" value="Pesterase_MJ0912"/>
    <property type="match status" value="1"/>
</dbReference>
<evidence type="ECO:0000256" key="2">
    <source>
        <dbReference type="RuleBase" id="RU362039"/>
    </source>
</evidence>
<dbReference type="EC" id="3.1.4.-" evidence="2"/>
<organism evidence="4 5">
    <name type="scientific">Alkaliphilus oremlandii (strain OhILAs)</name>
    <name type="common">Clostridium oremlandii (strain OhILAs)</name>
    <dbReference type="NCBI Taxonomy" id="350688"/>
    <lineage>
        <taxon>Bacteria</taxon>
        <taxon>Bacillati</taxon>
        <taxon>Bacillota</taxon>
        <taxon>Clostridia</taxon>
        <taxon>Peptostreptococcales</taxon>
        <taxon>Natronincolaceae</taxon>
        <taxon>Alkaliphilus</taxon>
    </lineage>
</organism>
<dbReference type="Gene3D" id="3.60.21.10">
    <property type="match status" value="1"/>
</dbReference>
<dbReference type="OrthoDB" id="9800565at2"/>
<dbReference type="RefSeq" id="WP_012158963.1">
    <property type="nucleotide sequence ID" value="NC_009922.1"/>
</dbReference>
<dbReference type="STRING" id="350688.Clos_1105"/>
<feature type="domain" description="Calcineurin-like phosphoesterase" evidence="3">
    <location>
        <begin position="1"/>
        <end position="199"/>
    </location>
</feature>
<evidence type="ECO:0000256" key="1">
    <source>
        <dbReference type="ARBA" id="ARBA00008950"/>
    </source>
</evidence>
<dbReference type="InterPro" id="IPR050126">
    <property type="entry name" value="Ap4A_hydrolase"/>
</dbReference>
<keyword evidence="2" id="KW-0479">Metal-binding</keyword>
<reference evidence="5" key="1">
    <citation type="submission" date="2007-10" db="EMBL/GenBank/DDBJ databases">
        <title>Complete genome of Alkaliphilus oremlandii OhILAs.</title>
        <authorList>
            <person name="Copeland A."/>
            <person name="Lucas S."/>
            <person name="Lapidus A."/>
            <person name="Barry K."/>
            <person name="Detter J.C."/>
            <person name="Glavina del Rio T."/>
            <person name="Hammon N."/>
            <person name="Israni S."/>
            <person name="Dalin E."/>
            <person name="Tice H."/>
            <person name="Pitluck S."/>
            <person name="Chain P."/>
            <person name="Malfatti S."/>
            <person name="Shin M."/>
            <person name="Vergez L."/>
            <person name="Schmutz J."/>
            <person name="Larimer F."/>
            <person name="Land M."/>
            <person name="Hauser L."/>
            <person name="Kyrpides N."/>
            <person name="Mikhailova N."/>
            <person name="Stolz J.F."/>
            <person name="Dawson A."/>
            <person name="Fisher E."/>
            <person name="Crable B."/>
            <person name="Perera E."/>
            <person name="Lisak J."/>
            <person name="Ranganathan M."/>
            <person name="Basu P."/>
            <person name="Richardson P."/>
        </authorList>
    </citation>
    <scope>NUCLEOTIDE SEQUENCE [LARGE SCALE GENOMIC DNA]</scope>
    <source>
        <strain evidence="5">OhILAs</strain>
    </source>
</reference>
<name>A8MGV7_ALKOO</name>
<dbReference type="InterPro" id="IPR024654">
    <property type="entry name" value="Calcineurin-like_PHP_lpxH"/>
</dbReference>
<comment type="similarity">
    <text evidence="1 2">Belongs to the metallophosphoesterase superfamily. YfcE family.</text>
</comment>
<evidence type="ECO:0000313" key="4">
    <source>
        <dbReference type="EMBL" id="ABW18651.1"/>
    </source>
</evidence>
<dbReference type="GO" id="GO:0046872">
    <property type="term" value="F:metal ion binding"/>
    <property type="evidence" value="ECO:0007669"/>
    <property type="project" value="UniProtKB-KW"/>
</dbReference>
<evidence type="ECO:0000313" key="5">
    <source>
        <dbReference type="Proteomes" id="UP000000269"/>
    </source>
</evidence>
<dbReference type="KEGG" id="aoe:Clos_1105"/>
<dbReference type="EMBL" id="CP000853">
    <property type="protein sequence ID" value="ABW18651.1"/>
    <property type="molecule type" value="Genomic_DNA"/>
</dbReference>
<dbReference type="NCBIfam" id="TIGR00040">
    <property type="entry name" value="yfcE"/>
    <property type="match status" value="1"/>
</dbReference>
<dbReference type="InterPro" id="IPR011152">
    <property type="entry name" value="Pesterase_MJ0912"/>
</dbReference>
<evidence type="ECO:0000259" key="3">
    <source>
        <dbReference type="Pfam" id="PF12850"/>
    </source>
</evidence>
<accession>A8MGV7</accession>
<proteinExistence type="inferred from homology"/>
<dbReference type="SUPFAM" id="SSF56300">
    <property type="entry name" value="Metallo-dependent phosphatases"/>
    <property type="match status" value="1"/>
</dbReference>
<gene>
    <name evidence="4" type="ordered locus">Clos_1105</name>
</gene>
<dbReference type="PANTHER" id="PTHR42850:SF2">
    <property type="entry name" value="BLL5683 PROTEIN"/>
    <property type="match status" value="1"/>
</dbReference>
<dbReference type="AlphaFoldDB" id="A8MGV7"/>
<comment type="cofactor">
    <cofactor evidence="2">
        <name>a divalent metal cation</name>
        <dbReference type="ChEBI" id="CHEBI:60240"/>
    </cofactor>
</comment>